<dbReference type="InterPro" id="IPR036869">
    <property type="entry name" value="J_dom_sf"/>
</dbReference>
<dbReference type="InterPro" id="IPR051100">
    <property type="entry name" value="DnaJ_subfamily_B/C"/>
</dbReference>
<dbReference type="Pfam" id="PF09320">
    <property type="entry name" value="DUF1977"/>
    <property type="match status" value="1"/>
</dbReference>
<protein>
    <submittedName>
        <fullName evidence="8">Chaperone protein dnaJ</fullName>
    </submittedName>
</protein>
<evidence type="ECO:0000256" key="5">
    <source>
        <dbReference type="SAM" id="MobiDB-lite"/>
    </source>
</evidence>
<keyword evidence="3 6" id="KW-1133">Transmembrane helix</keyword>
<organism evidence="8 9">
    <name type="scientific">Malassezia brasiliensis</name>
    <dbReference type="NCBI Taxonomy" id="1821822"/>
    <lineage>
        <taxon>Eukaryota</taxon>
        <taxon>Fungi</taxon>
        <taxon>Dikarya</taxon>
        <taxon>Basidiomycota</taxon>
        <taxon>Ustilaginomycotina</taxon>
        <taxon>Malasseziomycetes</taxon>
        <taxon>Malasseziales</taxon>
        <taxon>Malasseziaceae</taxon>
        <taxon>Malassezia</taxon>
    </lineage>
</organism>
<dbReference type="PANTHER" id="PTHR43908:SF3">
    <property type="entry name" value="AT29763P-RELATED"/>
    <property type="match status" value="1"/>
</dbReference>
<evidence type="ECO:0000256" key="6">
    <source>
        <dbReference type="SAM" id="Phobius"/>
    </source>
</evidence>
<sequence length="425" mass="47066">MEADEAQKALNLARKHDANGNKDAALKWARKSVSIYSTPEATTLVSRLETVGTQGTPSTQGEPASAPSETTYTSSTTKTTTSNASETKKEYTQTQIEVVRRVKQAGGDFYSVLQIEKTASETEIKKSYKKLALQLHPDKNRAPGADEAFKLVSKAFTVLSDKDKRAAYDRFGGDPDSRFGAAAASSSAQAFRGFGGGARMRPGMGAEIDPEDLFNMFFGGGMSGGGFGGGNVFTFGGPGIRTQYYRPGAARGRPGPGQRQANNAQTSMWFQLLPILVLIAFSLLSYIPSLFTVQDPEFRWRPTTMHRAHRTTFQRGVSYYVDPVSFARHPYVTSTTTSSRRGGTVQRYSKDKSSPELLAFERRVEEAWMKELYRQCENAQEYKRRRLSDAQGFFGFGADQAKINKIQAEVYESCEQLNRLFHIRV</sequence>
<feature type="compositionally biased region" description="Polar residues" evidence="5">
    <location>
        <begin position="43"/>
        <end position="62"/>
    </location>
</feature>
<keyword evidence="2 6" id="KW-0812">Transmembrane</keyword>
<dbReference type="GO" id="GO:0071218">
    <property type="term" value="P:cellular response to misfolded protein"/>
    <property type="evidence" value="ECO:0007669"/>
    <property type="project" value="TreeGrafter"/>
</dbReference>
<dbReference type="Pfam" id="PF00226">
    <property type="entry name" value="DnaJ"/>
    <property type="match status" value="1"/>
</dbReference>
<dbReference type="SUPFAM" id="SSF46565">
    <property type="entry name" value="Chaperone J-domain"/>
    <property type="match status" value="1"/>
</dbReference>
<feature type="region of interest" description="Disordered" evidence="5">
    <location>
        <begin position="43"/>
        <end position="88"/>
    </location>
</feature>
<keyword evidence="4 6" id="KW-0472">Membrane</keyword>
<evidence type="ECO:0000313" key="8">
    <source>
        <dbReference type="EMBL" id="WFC97120.1"/>
    </source>
</evidence>
<feature type="compositionally biased region" description="Low complexity" evidence="5">
    <location>
        <begin position="64"/>
        <end position="85"/>
    </location>
</feature>
<name>A0AAF0E103_9BASI</name>
<dbReference type="PRINTS" id="PR00625">
    <property type="entry name" value="JDOMAIN"/>
</dbReference>
<dbReference type="EMBL" id="CP119956">
    <property type="protein sequence ID" value="WFC97120.1"/>
    <property type="molecule type" value="Genomic_DNA"/>
</dbReference>
<feature type="region of interest" description="Disordered" evidence="5">
    <location>
        <begin position="1"/>
        <end position="22"/>
    </location>
</feature>
<evidence type="ECO:0000256" key="3">
    <source>
        <dbReference type="ARBA" id="ARBA00022989"/>
    </source>
</evidence>
<evidence type="ECO:0000256" key="2">
    <source>
        <dbReference type="ARBA" id="ARBA00022692"/>
    </source>
</evidence>
<dbReference type="SMART" id="SM00271">
    <property type="entry name" value="DnaJ"/>
    <property type="match status" value="1"/>
</dbReference>
<evidence type="ECO:0000256" key="1">
    <source>
        <dbReference type="ARBA" id="ARBA00004167"/>
    </source>
</evidence>
<dbReference type="InterPro" id="IPR001623">
    <property type="entry name" value="DnaJ_domain"/>
</dbReference>
<dbReference type="AlphaFoldDB" id="A0AAF0E103"/>
<dbReference type="GO" id="GO:0030544">
    <property type="term" value="F:Hsp70 protein binding"/>
    <property type="evidence" value="ECO:0007669"/>
    <property type="project" value="TreeGrafter"/>
</dbReference>
<dbReference type="InterPro" id="IPR015399">
    <property type="entry name" value="DUF1977_DnaJ-like"/>
</dbReference>
<comment type="subcellular location">
    <subcellularLocation>
        <location evidence="1">Membrane</location>
        <topology evidence="1">Single-pass membrane protein</topology>
    </subcellularLocation>
</comment>
<keyword evidence="9" id="KW-1185">Reference proteome</keyword>
<feature type="domain" description="J" evidence="7">
    <location>
        <begin position="108"/>
        <end position="172"/>
    </location>
</feature>
<gene>
    <name evidence="8" type="primary">HLJ1</name>
    <name evidence="8" type="ORF">MBRA1_003786</name>
</gene>
<accession>A0AAF0E103</accession>
<dbReference type="FunFam" id="1.10.287.110:FF:000069">
    <property type="entry name" value="ER associated DnaJ chaperone"/>
    <property type="match status" value="1"/>
</dbReference>
<dbReference type="Proteomes" id="UP001216638">
    <property type="component" value="Chromosome 6"/>
</dbReference>
<dbReference type="GO" id="GO:0005789">
    <property type="term" value="C:endoplasmic reticulum membrane"/>
    <property type="evidence" value="ECO:0007669"/>
    <property type="project" value="TreeGrafter"/>
</dbReference>
<dbReference type="CDD" id="cd06257">
    <property type="entry name" value="DnaJ"/>
    <property type="match status" value="1"/>
</dbReference>
<dbReference type="PANTHER" id="PTHR43908">
    <property type="entry name" value="AT29763P-RELATED"/>
    <property type="match status" value="1"/>
</dbReference>
<evidence type="ECO:0000259" key="7">
    <source>
        <dbReference type="PROSITE" id="PS50076"/>
    </source>
</evidence>
<feature type="transmembrane region" description="Helical" evidence="6">
    <location>
        <begin position="268"/>
        <end position="291"/>
    </location>
</feature>
<dbReference type="Gene3D" id="1.10.287.110">
    <property type="entry name" value="DnaJ domain"/>
    <property type="match status" value="1"/>
</dbReference>
<evidence type="ECO:0000313" key="9">
    <source>
        <dbReference type="Proteomes" id="UP001216638"/>
    </source>
</evidence>
<evidence type="ECO:0000256" key="4">
    <source>
        <dbReference type="ARBA" id="ARBA00023136"/>
    </source>
</evidence>
<reference evidence="8" key="1">
    <citation type="submission" date="2023-03" db="EMBL/GenBank/DDBJ databases">
        <title>Mating type loci evolution in Malassezia.</title>
        <authorList>
            <person name="Coelho M.A."/>
        </authorList>
    </citation>
    <scope>NUCLEOTIDE SEQUENCE</scope>
    <source>
        <strain evidence="8">CBS 14135</strain>
    </source>
</reference>
<proteinExistence type="predicted"/>
<dbReference type="PROSITE" id="PS50076">
    <property type="entry name" value="DNAJ_2"/>
    <property type="match status" value="1"/>
</dbReference>